<evidence type="ECO:0000313" key="1">
    <source>
        <dbReference type="EMBL" id="SCY13197.1"/>
    </source>
</evidence>
<evidence type="ECO:0000313" key="2">
    <source>
        <dbReference type="Proteomes" id="UP000198870"/>
    </source>
</evidence>
<organism evidence="1 2">
    <name type="scientific">Desulfoluna spongiiphila</name>
    <dbReference type="NCBI Taxonomy" id="419481"/>
    <lineage>
        <taxon>Bacteria</taxon>
        <taxon>Pseudomonadati</taxon>
        <taxon>Thermodesulfobacteriota</taxon>
        <taxon>Desulfobacteria</taxon>
        <taxon>Desulfobacterales</taxon>
        <taxon>Desulfolunaceae</taxon>
        <taxon>Desulfoluna</taxon>
    </lineage>
</organism>
<dbReference type="EMBL" id="FMUX01000004">
    <property type="protein sequence ID" value="SCY13197.1"/>
    <property type="molecule type" value="Genomic_DNA"/>
</dbReference>
<sequence>MLVIYDDIYQWKGPEGGCKECAAGDIRHTPWLITCRLRIIDLAPGTTSVMPLKRHVVLAEDISDGPRRRICAESLGRHIFCEFNLSIKRTLWIECDPFLKEAFHAAHFTPAYHDGEETIYTITWRPLLHAEKNTLKTHLTTFSETT</sequence>
<dbReference type="Proteomes" id="UP000198870">
    <property type="component" value="Unassembled WGS sequence"/>
</dbReference>
<dbReference type="AlphaFoldDB" id="A0A1G5DF78"/>
<name>A0A1G5DF78_9BACT</name>
<protein>
    <submittedName>
        <fullName evidence="1">Uncharacterized protein</fullName>
    </submittedName>
</protein>
<keyword evidence="2" id="KW-1185">Reference proteome</keyword>
<gene>
    <name evidence="1" type="ORF">SAMN05216233_104149</name>
</gene>
<proteinExistence type="predicted"/>
<accession>A0A1G5DF78</accession>
<dbReference type="STRING" id="419481.SAMN05216233_104149"/>
<reference evidence="1 2" key="1">
    <citation type="submission" date="2016-10" db="EMBL/GenBank/DDBJ databases">
        <authorList>
            <person name="de Groot N.N."/>
        </authorList>
    </citation>
    <scope>NUCLEOTIDE SEQUENCE [LARGE SCALE GENOMIC DNA]</scope>
    <source>
        <strain evidence="1 2">AA1</strain>
    </source>
</reference>